<dbReference type="Proteomes" id="UP000499080">
    <property type="component" value="Unassembled WGS sequence"/>
</dbReference>
<reference evidence="3 4" key="1">
    <citation type="journal article" date="2019" name="Sci. Rep.">
        <title>Orb-weaving spider Araneus ventricosus genome elucidates the spidroin gene catalogue.</title>
        <authorList>
            <person name="Kono N."/>
            <person name="Nakamura H."/>
            <person name="Ohtoshi R."/>
            <person name="Moran D.A.P."/>
            <person name="Shinohara A."/>
            <person name="Yoshida Y."/>
            <person name="Fujiwara M."/>
            <person name="Mori M."/>
            <person name="Tomita M."/>
            <person name="Arakawa K."/>
        </authorList>
    </citation>
    <scope>NUCLEOTIDE SEQUENCE [LARGE SCALE GENOMIC DNA]</scope>
</reference>
<dbReference type="EMBL" id="BGPR01053100">
    <property type="protein sequence ID" value="GBO29902.1"/>
    <property type="molecule type" value="Genomic_DNA"/>
</dbReference>
<dbReference type="GO" id="GO:0003964">
    <property type="term" value="F:RNA-directed DNA polymerase activity"/>
    <property type="evidence" value="ECO:0007669"/>
    <property type="project" value="UniProtKB-EC"/>
</dbReference>
<dbReference type="Gene3D" id="3.30.70.270">
    <property type="match status" value="1"/>
</dbReference>
<name>A0A4Y2VYW8_ARAVE</name>
<dbReference type="InterPro" id="IPR041577">
    <property type="entry name" value="RT_RNaseH_2"/>
</dbReference>
<dbReference type="AlphaFoldDB" id="A0A4Y2VYW8"/>
<dbReference type="InterPro" id="IPR043502">
    <property type="entry name" value="DNA/RNA_pol_sf"/>
</dbReference>
<dbReference type="EC" id="2.7.7.49" evidence="1"/>
<dbReference type="InterPro" id="IPR051320">
    <property type="entry name" value="Viral_Replic_Matur_Polypro"/>
</dbReference>
<dbReference type="InterPro" id="IPR043128">
    <property type="entry name" value="Rev_trsase/Diguanyl_cyclase"/>
</dbReference>
<evidence type="ECO:0000313" key="3">
    <source>
        <dbReference type="EMBL" id="GBO29902.1"/>
    </source>
</evidence>
<dbReference type="Pfam" id="PF17919">
    <property type="entry name" value="RT_RNaseH_2"/>
    <property type="match status" value="1"/>
</dbReference>
<sequence>MQSFLGLTGYFGRFVPGYSKIAKPLSDMLRNGVDFEFGSMQRQAFDRLKELLCESPVLHIFQQGKALELHMDASSHGFGAVLLQSSDDGQLHPIHYISKKTLSQQEKLSCYELEVLAIVEA</sequence>
<dbReference type="FunFam" id="3.30.70.270:FF:000020">
    <property type="entry name" value="Transposon Tf2-6 polyprotein-like Protein"/>
    <property type="match status" value="1"/>
</dbReference>
<dbReference type="SUPFAM" id="SSF56672">
    <property type="entry name" value="DNA/RNA polymerases"/>
    <property type="match status" value="1"/>
</dbReference>
<gene>
    <name evidence="3" type="ORF">AVEN_249387_1</name>
</gene>
<keyword evidence="4" id="KW-1185">Reference proteome</keyword>
<comment type="caution">
    <text evidence="3">The sequence shown here is derived from an EMBL/GenBank/DDBJ whole genome shotgun (WGS) entry which is preliminary data.</text>
</comment>
<evidence type="ECO:0000259" key="2">
    <source>
        <dbReference type="Pfam" id="PF17919"/>
    </source>
</evidence>
<dbReference type="PANTHER" id="PTHR33064">
    <property type="entry name" value="POL PROTEIN"/>
    <property type="match status" value="1"/>
</dbReference>
<dbReference type="OrthoDB" id="3863715at2759"/>
<proteinExistence type="predicted"/>
<protein>
    <recommendedName>
        <fullName evidence="1">RNA-directed DNA polymerase</fullName>
        <ecNumber evidence="1">2.7.7.49</ecNumber>
    </recommendedName>
</protein>
<evidence type="ECO:0000256" key="1">
    <source>
        <dbReference type="ARBA" id="ARBA00012493"/>
    </source>
</evidence>
<dbReference type="PANTHER" id="PTHR33064:SF37">
    <property type="entry name" value="RIBONUCLEASE H"/>
    <property type="match status" value="1"/>
</dbReference>
<organism evidence="3 4">
    <name type="scientific">Araneus ventricosus</name>
    <name type="common">Orbweaver spider</name>
    <name type="synonym">Epeira ventricosa</name>
    <dbReference type="NCBI Taxonomy" id="182803"/>
    <lineage>
        <taxon>Eukaryota</taxon>
        <taxon>Metazoa</taxon>
        <taxon>Ecdysozoa</taxon>
        <taxon>Arthropoda</taxon>
        <taxon>Chelicerata</taxon>
        <taxon>Arachnida</taxon>
        <taxon>Araneae</taxon>
        <taxon>Araneomorphae</taxon>
        <taxon>Entelegynae</taxon>
        <taxon>Araneoidea</taxon>
        <taxon>Araneidae</taxon>
        <taxon>Araneus</taxon>
    </lineage>
</organism>
<accession>A0A4Y2VYW8</accession>
<evidence type="ECO:0000313" key="4">
    <source>
        <dbReference type="Proteomes" id="UP000499080"/>
    </source>
</evidence>
<feature type="domain" description="Reverse transcriptase/retrotransposon-derived protein RNase H-like" evidence="2">
    <location>
        <begin position="38"/>
        <end position="121"/>
    </location>
</feature>